<dbReference type="PANTHER" id="PTHR21576:SF110">
    <property type="entry name" value="PROTEIN NUCLEAR FUSION DEFECTIVE 4-LIKE"/>
    <property type="match status" value="1"/>
</dbReference>
<dbReference type="Pfam" id="PF23262">
    <property type="entry name" value="NFD4_C"/>
    <property type="match status" value="1"/>
</dbReference>
<evidence type="ECO:0000259" key="6">
    <source>
        <dbReference type="Pfam" id="PF06813"/>
    </source>
</evidence>
<dbReference type="Proteomes" id="UP001324115">
    <property type="component" value="Unassembled WGS sequence"/>
</dbReference>
<evidence type="ECO:0000256" key="1">
    <source>
        <dbReference type="ARBA" id="ARBA00004141"/>
    </source>
</evidence>
<dbReference type="Gene3D" id="1.20.1250.20">
    <property type="entry name" value="MFS general substrate transporter like domains"/>
    <property type="match status" value="1"/>
</dbReference>
<dbReference type="AlphaFoldDB" id="A0AAN7ET63"/>
<accession>A0AAN7ET63</accession>
<dbReference type="SUPFAM" id="SSF103473">
    <property type="entry name" value="MFS general substrate transporter"/>
    <property type="match status" value="1"/>
</dbReference>
<dbReference type="PANTHER" id="PTHR21576">
    <property type="entry name" value="UNCHARACTERIZED NODULIN-LIKE PROTEIN"/>
    <property type="match status" value="1"/>
</dbReference>
<dbReference type="InterPro" id="IPR036259">
    <property type="entry name" value="MFS_trans_sf"/>
</dbReference>
<keyword evidence="9" id="KW-1185">Reference proteome</keyword>
<evidence type="ECO:0008006" key="10">
    <source>
        <dbReference type="Google" id="ProtNLM"/>
    </source>
</evidence>
<feature type="domain" description="Nodulin-like" evidence="6">
    <location>
        <begin position="77"/>
        <end position="232"/>
    </location>
</feature>
<comment type="subcellular location">
    <subcellularLocation>
        <location evidence="1">Membrane</location>
        <topology evidence="1">Multi-pass membrane protein</topology>
    </subcellularLocation>
</comment>
<evidence type="ECO:0000256" key="5">
    <source>
        <dbReference type="SAM" id="Phobius"/>
    </source>
</evidence>
<feature type="transmembrane region" description="Helical" evidence="5">
    <location>
        <begin position="287"/>
        <end position="314"/>
    </location>
</feature>
<feature type="transmembrane region" description="Helical" evidence="5">
    <location>
        <begin position="185"/>
        <end position="202"/>
    </location>
</feature>
<evidence type="ECO:0000256" key="4">
    <source>
        <dbReference type="ARBA" id="ARBA00023136"/>
    </source>
</evidence>
<feature type="transmembrane region" description="Helical" evidence="5">
    <location>
        <begin position="208"/>
        <end position="232"/>
    </location>
</feature>
<feature type="transmembrane region" description="Helical" evidence="5">
    <location>
        <begin position="148"/>
        <end position="165"/>
    </location>
</feature>
<feature type="domain" description="NFD4 C-terminal" evidence="7">
    <location>
        <begin position="293"/>
        <end position="426"/>
    </location>
</feature>
<dbReference type="InterPro" id="IPR010658">
    <property type="entry name" value="Nodulin-like"/>
</dbReference>
<evidence type="ECO:0000259" key="7">
    <source>
        <dbReference type="Pfam" id="PF23262"/>
    </source>
</evidence>
<keyword evidence="2 5" id="KW-0812">Transmembrane</keyword>
<dbReference type="InterPro" id="IPR056555">
    <property type="entry name" value="NFD4_C"/>
</dbReference>
<dbReference type="EMBL" id="JAXUIC010000008">
    <property type="protein sequence ID" value="KAK4578396.1"/>
    <property type="molecule type" value="Genomic_DNA"/>
</dbReference>
<name>A0AAN7ET63_QUERU</name>
<organism evidence="8 9">
    <name type="scientific">Quercus rubra</name>
    <name type="common">Northern red oak</name>
    <name type="synonym">Quercus borealis</name>
    <dbReference type="NCBI Taxonomy" id="3512"/>
    <lineage>
        <taxon>Eukaryota</taxon>
        <taxon>Viridiplantae</taxon>
        <taxon>Streptophyta</taxon>
        <taxon>Embryophyta</taxon>
        <taxon>Tracheophyta</taxon>
        <taxon>Spermatophyta</taxon>
        <taxon>Magnoliopsida</taxon>
        <taxon>eudicotyledons</taxon>
        <taxon>Gunneridae</taxon>
        <taxon>Pentapetalae</taxon>
        <taxon>rosids</taxon>
        <taxon>fabids</taxon>
        <taxon>Fagales</taxon>
        <taxon>Fagaceae</taxon>
        <taxon>Quercus</taxon>
    </lineage>
</organism>
<evidence type="ECO:0000313" key="8">
    <source>
        <dbReference type="EMBL" id="KAK4578396.1"/>
    </source>
</evidence>
<dbReference type="Pfam" id="PF06813">
    <property type="entry name" value="Nodulin-like"/>
    <property type="match status" value="1"/>
</dbReference>
<feature type="transmembrane region" description="Helical" evidence="5">
    <location>
        <begin position="390"/>
        <end position="411"/>
    </location>
</feature>
<evidence type="ECO:0000256" key="2">
    <source>
        <dbReference type="ARBA" id="ARBA00022692"/>
    </source>
</evidence>
<feature type="transmembrane region" description="Helical" evidence="5">
    <location>
        <begin position="446"/>
        <end position="465"/>
    </location>
</feature>
<gene>
    <name evidence="8" type="ORF">RGQ29_028494</name>
</gene>
<evidence type="ECO:0000313" key="9">
    <source>
        <dbReference type="Proteomes" id="UP001324115"/>
    </source>
</evidence>
<sequence length="488" mass="53637">MDTHTTGTSCGLCSFVIQTLRGQWFMMFASFLIMTDIKATLGYDQSTLNLLSTCKDLGANVGVLSGLLAEVTPAWFISKPKVWQMCLYICVGANSQNFANTGALVTCVKNFPENRGIMLGLIKGYVGLSGAVFTQLYLAIYGDDTKSLILLIGWLLALISMVFVYTIRTMKVSSHPNELKVFYEYLYKSIALALCLMGLTIAQKQVTFSHYGYVGSCVAVCVLIFLPLVIAIREELATWRQKRKPVDALNRITVDGPPLPESKPTSQDISCCGKICKKPTRGEDYSILQALLSLDMLIIFVATFCGLGCSLTAVDNLGQIGESLGYPQHTTSTFVSLVSIWNHFGRVFPGFVSEIILLRWKVPRPLIMTLSLVLSGVGDLLIAFPIPSSVYIASLIIGFSYGTQLTLLFTIISELFGLKYYSILFNCGQLGALLDLISMVKELTCMGKECANFFGALVLFGGYIYKRFKEEVAANEKELGVHVATEQQ</sequence>
<evidence type="ECO:0000256" key="3">
    <source>
        <dbReference type="ARBA" id="ARBA00022989"/>
    </source>
</evidence>
<keyword evidence="4 5" id="KW-0472">Membrane</keyword>
<comment type="caution">
    <text evidence="8">The sequence shown here is derived from an EMBL/GenBank/DDBJ whole genome shotgun (WGS) entry which is preliminary data.</text>
</comment>
<keyword evidence="3 5" id="KW-1133">Transmembrane helix</keyword>
<protein>
    <recommendedName>
        <fullName evidence="10">Nodulin-like domain-containing protein</fullName>
    </recommendedName>
</protein>
<feature type="transmembrane region" description="Helical" evidence="5">
    <location>
        <begin position="124"/>
        <end position="142"/>
    </location>
</feature>
<dbReference type="GO" id="GO:0016020">
    <property type="term" value="C:membrane"/>
    <property type="evidence" value="ECO:0007669"/>
    <property type="project" value="UniProtKB-SubCell"/>
</dbReference>
<feature type="transmembrane region" description="Helical" evidence="5">
    <location>
        <begin position="365"/>
        <end position="384"/>
    </location>
</feature>
<proteinExistence type="predicted"/>
<reference evidence="8 9" key="1">
    <citation type="journal article" date="2023" name="G3 (Bethesda)">
        <title>A haplotype-resolved chromosome-scale genome for Quercus rubra L. provides insights into the genetics of adaptive traits for red oak species.</title>
        <authorList>
            <person name="Kapoor B."/>
            <person name="Jenkins J."/>
            <person name="Schmutz J."/>
            <person name="Zhebentyayeva T."/>
            <person name="Kuelheim C."/>
            <person name="Coggeshall M."/>
            <person name="Heim C."/>
            <person name="Lasky J.R."/>
            <person name="Leites L."/>
            <person name="Islam-Faridi N."/>
            <person name="Romero-Severson J."/>
            <person name="DeLeo V.L."/>
            <person name="Lucas S.M."/>
            <person name="Lazic D."/>
            <person name="Gailing O."/>
            <person name="Carlson J."/>
            <person name="Staton M."/>
        </authorList>
    </citation>
    <scope>NUCLEOTIDE SEQUENCE [LARGE SCALE GENOMIC DNA]</scope>
    <source>
        <strain evidence="8">Pseudo-F2</strain>
    </source>
</reference>